<dbReference type="EMBL" id="LR798386">
    <property type="protein sequence ID" value="CAB5228184.1"/>
    <property type="molecule type" value="Genomic_DNA"/>
</dbReference>
<dbReference type="Pfam" id="PF23987">
    <property type="entry name" value="Phage_holin_10"/>
    <property type="match status" value="1"/>
</dbReference>
<keyword evidence="1" id="KW-0472">Membrane</keyword>
<keyword evidence="1" id="KW-0812">Transmembrane</keyword>
<evidence type="ECO:0000313" key="2">
    <source>
        <dbReference type="EMBL" id="CAB4169898.1"/>
    </source>
</evidence>
<dbReference type="InterPro" id="IPR058159">
    <property type="entry name" value="Phage_holin_10"/>
</dbReference>
<evidence type="ECO:0008006" key="5">
    <source>
        <dbReference type="Google" id="ProtNLM"/>
    </source>
</evidence>
<reference evidence="4" key="1">
    <citation type="submission" date="2020-05" db="EMBL/GenBank/DDBJ databases">
        <authorList>
            <person name="Chiriac C."/>
            <person name="Salcher M."/>
            <person name="Ghai R."/>
            <person name="Kavagutti S V."/>
        </authorList>
    </citation>
    <scope>NUCLEOTIDE SEQUENCE</scope>
</reference>
<proteinExistence type="predicted"/>
<gene>
    <name evidence="3" type="ORF">UFOVP1087_40</name>
    <name evidence="4" type="ORF">UFOVP1534_5</name>
    <name evidence="2" type="ORF">UFOVP910_10</name>
</gene>
<dbReference type="EMBL" id="LR797040">
    <property type="protein sequence ID" value="CAB4183109.1"/>
    <property type="molecule type" value="Genomic_DNA"/>
</dbReference>
<protein>
    <recommendedName>
        <fullName evidence="5">Holin</fullName>
    </recommendedName>
</protein>
<feature type="transmembrane region" description="Helical" evidence="1">
    <location>
        <begin position="32"/>
        <end position="49"/>
    </location>
</feature>
<dbReference type="EMBL" id="LR796849">
    <property type="protein sequence ID" value="CAB4169898.1"/>
    <property type="molecule type" value="Genomic_DNA"/>
</dbReference>
<name>A0A6J7XBD1_9CAUD</name>
<sequence length="55" mass="5552">MDINIINGVIRAVAPALVAYLAGKGIIPAADYSGVIAAAVALIMAGWSIKSNKVV</sequence>
<accession>A0A6J7XBD1</accession>
<keyword evidence="1" id="KW-1133">Transmembrane helix</keyword>
<evidence type="ECO:0000313" key="4">
    <source>
        <dbReference type="EMBL" id="CAB5228184.1"/>
    </source>
</evidence>
<evidence type="ECO:0000313" key="3">
    <source>
        <dbReference type="EMBL" id="CAB4183109.1"/>
    </source>
</evidence>
<organism evidence="4">
    <name type="scientific">uncultured Caudovirales phage</name>
    <dbReference type="NCBI Taxonomy" id="2100421"/>
    <lineage>
        <taxon>Viruses</taxon>
        <taxon>Duplodnaviria</taxon>
        <taxon>Heunggongvirae</taxon>
        <taxon>Uroviricota</taxon>
        <taxon>Caudoviricetes</taxon>
        <taxon>Peduoviridae</taxon>
        <taxon>Maltschvirus</taxon>
        <taxon>Maltschvirus maltsch</taxon>
    </lineage>
</organism>
<evidence type="ECO:0000256" key="1">
    <source>
        <dbReference type="SAM" id="Phobius"/>
    </source>
</evidence>